<feature type="domain" description="CLU central" evidence="1">
    <location>
        <begin position="15"/>
        <end position="82"/>
    </location>
</feature>
<gene>
    <name evidence="2" type="ORF">GIL414_LOCUS76497</name>
</gene>
<dbReference type="GO" id="GO:0003729">
    <property type="term" value="F:mRNA binding"/>
    <property type="evidence" value="ECO:0007669"/>
    <property type="project" value="TreeGrafter"/>
</dbReference>
<sequence>MCSYDKIPRDIDYFKKSLDFLSLTSKAIWSQLTNEAKSRYNFDLNCDDIDSFIEKYNVRRTCILRSLCLKTGLQLSMREFQFDQTNKSNRTANECFNEDDIINIYPLIKQVPPKPSDAYQFFTTGQQKIQQGLLREGFELISEAHNLLNNVYGPMHPEISMCL</sequence>
<evidence type="ECO:0000259" key="1">
    <source>
        <dbReference type="Pfam" id="PF12807"/>
    </source>
</evidence>
<dbReference type="GO" id="GO:0005737">
    <property type="term" value="C:cytoplasm"/>
    <property type="evidence" value="ECO:0007669"/>
    <property type="project" value="TreeGrafter"/>
</dbReference>
<dbReference type="InterPro" id="IPR027523">
    <property type="entry name" value="CLU_prot"/>
</dbReference>
<dbReference type="InterPro" id="IPR033646">
    <property type="entry name" value="CLU-central"/>
</dbReference>
<name>A0A8S3IPF2_9BILA</name>
<protein>
    <recommendedName>
        <fullName evidence="1">CLU central domain-containing protein</fullName>
    </recommendedName>
</protein>
<comment type="caution">
    <text evidence="2">The sequence shown here is derived from an EMBL/GenBank/DDBJ whole genome shotgun (WGS) entry which is preliminary data.</text>
</comment>
<proteinExistence type="predicted"/>
<evidence type="ECO:0000313" key="2">
    <source>
        <dbReference type="EMBL" id="CAF5200723.1"/>
    </source>
</evidence>
<dbReference type="GO" id="GO:0048312">
    <property type="term" value="P:intracellular distribution of mitochondria"/>
    <property type="evidence" value="ECO:0007669"/>
    <property type="project" value="TreeGrafter"/>
</dbReference>
<evidence type="ECO:0000313" key="3">
    <source>
        <dbReference type="Proteomes" id="UP000681720"/>
    </source>
</evidence>
<reference evidence="2" key="1">
    <citation type="submission" date="2021-02" db="EMBL/GenBank/DDBJ databases">
        <authorList>
            <person name="Nowell W R."/>
        </authorList>
    </citation>
    <scope>NUCLEOTIDE SEQUENCE</scope>
</reference>
<dbReference type="AlphaFoldDB" id="A0A8S3IPF2"/>
<feature type="non-terminal residue" evidence="2">
    <location>
        <position position="1"/>
    </location>
</feature>
<dbReference type="Proteomes" id="UP000681720">
    <property type="component" value="Unassembled WGS sequence"/>
</dbReference>
<dbReference type="PANTHER" id="PTHR12601:SF6">
    <property type="entry name" value="CLUSTERED MITOCHONDRIA PROTEIN HOMOLOG"/>
    <property type="match status" value="1"/>
</dbReference>
<organism evidence="2 3">
    <name type="scientific">Rotaria magnacalcarata</name>
    <dbReference type="NCBI Taxonomy" id="392030"/>
    <lineage>
        <taxon>Eukaryota</taxon>
        <taxon>Metazoa</taxon>
        <taxon>Spiralia</taxon>
        <taxon>Gnathifera</taxon>
        <taxon>Rotifera</taxon>
        <taxon>Eurotatoria</taxon>
        <taxon>Bdelloidea</taxon>
        <taxon>Philodinida</taxon>
        <taxon>Philodinidae</taxon>
        <taxon>Rotaria</taxon>
    </lineage>
</organism>
<dbReference type="PANTHER" id="PTHR12601">
    <property type="entry name" value="EUKARYOTIC TRANSLATION INITIATION FACTOR 3 SUBUNIT EIF-3"/>
    <property type="match status" value="1"/>
</dbReference>
<accession>A0A8S3IPF2</accession>
<dbReference type="EMBL" id="CAJOBJ010345490">
    <property type="protein sequence ID" value="CAF5200723.1"/>
    <property type="molecule type" value="Genomic_DNA"/>
</dbReference>
<dbReference type="Pfam" id="PF12807">
    <property type="entry name" value="eIF3_p135"/>
    <property type="match status" value="1"/>
</dbReference>